<dbReference type="OrthoDB" id="5990422at2759"/>
<feature type="compositionally biased region" description="Polar residues" evidence="1">
    <location>
        <begin position="415"/>
        <end position="434"/>
    </location>
</feature>
<feature type="compositionally biased region" description="Low complexity" evidence="1">
    <location>
        <begin position="355"/>
        <end position="369"/>
    </location>
</feature>
<feature type="compositionally biased region" description="Polar residues" evidence="1">
    <location>
        <begin position="154"/>
        <end position="173"/>
    </location>
</feature>
<protein>
    <submittedName>
        <fullName evidence="2">Uncharacterized protein</fullName>
    </submittedName>
</protein>
<feature type="compositionally biased region" description="Polar residues" evidence="1">
    <location>
        <begin position="183"/>
        <end position="194"/>
    </location>
</feature>
<sequence>MSGVVDDWLSNEQFDFDVTTSPVGDNVLCIVNQSKQTTDADACLNDGDVDIADEDDEEVFFGPQTHKERCAAVVVKEEEAKKATPQALSAEQQALLLKESALLSVRIKHGSTPNTQCNIKNSPIAVVHPMPRQQPPKDASITNKENIPTERLKSNNQQSKLTQPIKSKANSKLLQPKFGSKARPSSQPESSSGLTKLPVSKVRRGTGPSSSTDSSEIVDKVSLYGLDKSSSSSTSSKPRRRSVNQAKANPTAAPPSSTSQQNKSQVPNLRPSALSTSRLKAPSSKSTSDMKLSTSARGPMRATASQSTIPSAVDSGVPRTNLKLQSVSRKSTASTGTPTRNSGIPSARRRSKIETPSASTTTSVPSTRPAITSRQSLITPVQRTPSSRRQMTARQLITKRRDSSRTPSPIEPVAVNNNGVERNTASPTPSLETQPTHETEDRIKKPSTEPPITGPPSAGPSSTEPPSTEPPSHSDIMNRYKRLMSSQKENKRTEGPSTDANEPKQDEITIKDESPVVETIHALPEAKLLEINDAASPLINMSPAKVTDYFLDPFHTGATPPPLIDVMDVLEPERPKEMNLIEF</sequence>
<accession>A0A7M5VBK9</accession>
<feature type="compositionally biased region" description="Basic and acidic residues" evidence="1">
    <location>
        <begin position="435"/>
        <end position="447"/>
    </location>
</feature>
<evidence type="ECO:0000256" key="1">
    <source>
        <dbReference type="SAM" id="MobiDB-lite"/>
    </source>
</evidence>
<evidence type="ECO:0000313" key="2">
    <source>
        <dbReference type="EnsemblMetazoa" id="CLYHEMP007220.1"/>
    </source>
</evidence>
<name>A0A7M5VBK9_9CNID</name>
<evidence type="ECO:0000313" key="3">
    <source>
        <dbReference type="Proteomes" id="UP000594262"/>
    </source>
</evidence>
<proteinExistence type="predicted"/>
<dbReference type="AlphaFoldDB" id="A0A7M5VBK9"/>
<feature type="compositionally biased region" description="Pro residues" evidence="1">
    <location>
        <begin position="448"/>
        <end position="458"/>
    </location>
</feature>
<feature type="compositionally biased region" description="Polar residues" evidence="1">
    <location>
        <begin position="243"/>
        <end position="296"/>
    </location>
</feature>
<feature type="compositionally biased region" description="Basic and acidic residues" evidence="1">
    <location>
        <begin position="501"/>
        <end position="513"/>
    </location>
</feature>
<dbReference type="GeneID" id="136801911"/>
<feature type="compositionally biased region" description="Polar residues" evidence="1">
    <location>
        <begin position="322"/>
        <end position="344"/>
    </location>
</feature>
<dbReference type="Proteomes" id="UP000594262">
    <property type="component" value="Unplaced"/>
</dbReference>
<dbReference type="RefSeq" id="XP_066914692.1">
    <property type="nucleotide sequence ID" value="XM_067058591.1"/>
</dbReference>
<dbReference type="RefSeq" id="XP_066914691.1">
    <property type="nucleotide sequence ID" value="XM_067058590.1"/>
</dbReference>
<reference evidence="2" key="1">
    <citation type="submission" date="2021-01" db="UniProtKB">
        <authorList>
            <consortium name="EnsemblMetazoa"/>
        </authorList>
    </citation>
    <scope>IDENTIFICATION</scope>
</reference>
<organism evidence="2 3">
    <name type="scientific">Clytia hemisphaerica</name>
    <dbReference type="NCBI Taxonomy" id="252671"/>
    <lineage>
        <taxon>Eukaryota</taxon>
        <taxon>Metazoa</taxon>
        <taxon>Cnidaria</taxon>
        <taxon>Hydrozoa</taxon>
        <taxon>Hydroidolina</taxon>
        <taxon>Leptothecata</taxon>
        <taxon>Obeliida</taxon>
        <taxon>Clytiidae</taxon>
        <taxon>Clytia</taxon>
    </lineage>
</organism>
<feature type="compositionally biased region" description="Polar residues" evidence="1">
    <location>
        <begin position="370"/>
        <end position="395"/>
    </location>
</feature>
<feature type="region of interest" description="Disordered" evidence="1">
    <location>
        <begin position="126"/>
        <end position="513"/>
    </location>
</feature>
<dbReference type="EnsemblMetazoa" id="CLYHEMT007220.1">
    <property type="protein sequence ID" value="CLYHEMP007220.1"/>
    <property type="gene ID" value="CLYHEMG007220"/>
</dbReference>
<keyword evidence="3" id="KW-1185">Reference proteome</keyword>